<gene>
    <name evidence="2" type="ORF">QVH07_17345</name>
</gene>
<dbReference type="CDD" id="cd06588">
    <property type="entry name" value="PhnB_like"/>
    <property type="match status" value="1"/>
</dbReference>
<dbReference type="Gene3D" id="3.10.180.10">
    <property type="entry name" value="2,3-Dihydroxybiphenyl 1,2-Dioxygenase, domain 1"/>
    <property type="match status" value="1"/>
</dbReference>
<comment type="caution">
    <text evidence="2">The sequence shown here is derived from an EMBL/GenBank/DDBJ whole genome shotgun (WGS) entry which is preliminary data.</text>
</comment>
<feature type="domain" description="PhnB-like" evidence="1">
    <location>
        <begin position="2"/>
        <end position="134"/>
    </location>
</feature>
<dbReference type="PANTHER" id="PTHR33990">
    <property type="entry name" value="PROTEIN YJDN-RELATED"/>
    <property type="match status" value="1"/>
</dbReference>
<reference evidence="2" key="1">
    <citation type="submission" date="2023-06" db="EMBL/GenBank/DDBJ databases">
        <title>Robiginitalea aurantiacus sp. nov. and Algoriphagus sediminis sp. nov., isolated from coastal sediment.</title>
        <authorList>
            <person name="Zhou Z.Y."/>
            <person name="An J."/>
            <person name="Jia Y.W."/>
            <person name="Du Z.J."/>
        </authorList>
    </citation>
    <scope>NUCLEOTIDE SEQUENCE</scope>
    <source>
        <strain evidence="2">C2-7</strain>
    </source>
</reference>
<dbReference type="Pfam" id="PF06983">
    <property type="entry name" value="3-dmu-9_3-mt"/>
    <property type="match status" value="1"/>
</dbReference>
<dbReference type="SUPFAM" id="SSF54593">
    <property type="entry name" value="Glyoxalase/Bleomycin resistance protein/Dihydroxybiphenyl dioxygenase"/>
    <property type="match status" value="1"/>
</dbReference>
<keyword evidence="3" id="KW-1185">Reference proteome</keyword>
<organism evidence="2 3">
    <name type="scientific">Algoriphagus sediminis</name>
    <dbReference type="NCBI Taxonomy" id="3057113"/>
    <lineage>
        <taxon>Bacteria</taxon>
        <taxon>Pseudomonadati</taxon>
        <taxon>Bacteroidota</taxon>
        <taxon>Cytophagia</taxon>
        <taxon>Cytophagales</taxon>
        <taxon>Cyclobacteriaceae</taxon>
        <taxon>Algoriphagus</taxon>
    </lineage>
</organism>
<dbReference type="RefSeq" id="WP_290002983.1">
    <property type="nucleotide sequence ID" value="NZ_JAUEPH010000010.1"/>
</dbReference>
<dbReference type="Proteomes" id="UP001171916">
    <property type="component" value="Unassembled WGS sequence"/>
</dbReference>
<protein>
    <submittedName>
        <fullName evidence="2">VOC family protein</fullName>
    </submittedName>
</protein>
<dbReference type="InterPro" id="IPR029068">
    <property type="entry name" value="Glyas_Bleomycin-R_OHBP_Dase"/>
</dbReference>
<proteinExistence type="predicted"/>
<evidence type="ECO:0000313" key="2">
    <source>
        <dbReference type="EMBL" id="MDN3205923.1"/>
    </source>
</evidence>
<evidence type="ECO:0000313" key="3">
    <source>
        <dbReference type="Proteomes" id="UP001171916"/>
    </source>
</evidence>
<accession>A0ABT7YHC0</accession>
<sequence length="144" mass="16208">MKIFSYLNFDGKAEEAMKFYQSILGGEFPMGFMYMGDMPDGPPMSDEDKKRVMHVTLQLDDGLVLMGSDTFPGFGPPLQKGNQTHLYLDLPSKEAVDDAFGKLAEGGSIEMPLEETFWGSYFGNLTDKYGICWMLNYDLKKEEA</sequence>
<dbReference type="EMBL" id="JAUEPH010000010">
    <property type="protein sequence ID" value="MDN3205923.1"/>
    <property type="molecule type" value="Genomic_DNA"/>
</dbReference>
<dbReference type="PANTHER" id="PTHR33990:SF1">
    <property type="entry name" value="PROTEIN YJDN"/>
    <property type="match status" value="1"/>
</dbReference>
<evidence type="ECO:0000259" key="1">
    <source>
        <dbReference type="Pfam" id="PF06983"/>
    </source>
</evidence>
<dbReference type="InterPro" id="IPR028973">
    <property type="entry name" value="PhnB-like"/>
</dbReference>
<name>A0ABT7YHC0_9BACT</name>